<evidence type="ECO:0000313" key="2">
    <source>
        <dbReference type="EMBL" id="CAD7628793.1"/>
    </source>
</evidence>
<dbReference type="GO" id="GO:0003779">
    <property type="term" value="F:actin binding"/>
    <property type="evidence" value="ECO:0007669"/>
    <property type="project" value="InterPro"/>
</dbReference>
<accession>A0A7R9Q2A5</accession>
<proteinExistence type="predicted"/>
<dbReference type="EMBL" id="OC860677">
    <property type="protein sequence ID" value="CAD7628793.1"/>
    <property type="molecule type" value="Genomic_DNA"/>
</dbReference>
<protein>
    <recommendedName>
        <fullName evidence="1">WH2 domain-containing protein</fullName>
    </recommendedName>
</protein>
<feature type="domain" description="WH2" evidence="1">
    <location>
        <begin position="9"/>
        <end position="28"/>
    </location>
</feature>
<sequence length="86" mass="9491">MVVMGEDGNRNAVFDEIRKFSQRKLKKVETKVTSGSGEVITEKRGAKGVQTIKHEGLIGSGYVIDNKPDLQVGLIIPGLMIFQLYL</sequence>
<dbReference type="AlphaFoldDB" id="A0A7R9Q2A5"/>
<dbReference type="Pfam" id="PF02205">
    <property type="entry name" value="WH2"/>
    <property type="match status" value="1"/>
</dbReference>
<organism evidence="2">
    <name type="scientific">Medioppia subpectinata</name>
    <dbReference type="NCBI Taxonomy" id="1979941"/>
    <lineage>
        <taxon>Eukaryota</taxon>
        <taxon>Metazoa</taxon>
        <taxon>Ecdysozoa</taxon>
        <taxon>Arthropoda</taxon>
        <taxon>Chelicerata</taxon>
        <taxon>Arachnida</taxon>
        <taxon>Acari</taxon>
        <taxon>Acariformes</taxon>
        <taxon>Sarcoptiformes</taxon>
        <taxon>Oribatida</taxon>
        <taxon>Brachypylina</taxon>
        <taxon>Oppioidea</taxon>
        <taxon>Oppiidae</taxon>
        <taxon>Medioppia</taxon>
    </lineage>
</organism>
<name>A0A7R9Q2A5_9ACAR</name>
<dbReference type="InterPro" id="IPR003124">
    <property type="entry name" value="WH2_dom"/>
</dbReference>
<keyword evidence="3" id="KW-1185">Reference proteome</keyword>
<dbReference type="EMBL" id="CAJPIZ010006102">
    <property type="protein sequence ID" value="CAG2109223.1"/>
    <property type="molecule type" value="Genomic_DNA"/>
</dbReference>
<evidence type="ECO:0000313" key="3">
    <source>
        <dbReference type="Proteomes" id="UP000759131"/>
    </source>
</evidence>
<reference evidence="2" key="1">
    <citation type="submission" date="2020-11" db="EMBL/GenBank/DDBJ databases">
        <authorList>
            <person name="Tran Van P."/>
        </authorList>
    </citation>
    <scope>NUCLEOTIDE SEQUENCE</scope>
</reference>
<gene>
    <name evidence="2" type="ORF">OSB1V03_LOCUS9213</name>
</gene>
<dbReference type="OrthoDB" id="10252009at2759"/>
<feature type="non-terminal residue" evidence="2">
    <location>
        <position position="1"/>
    </location>
</feature>
<dbReference type="Proteomes" id="UP000759131">
    <property type="component" value="Unassembled WGS sequence"/>
</dbReference>
<dbReference type="PROSITE" id="PS51082">
    <property type="entry name" value="WH2"/>
    <property type="match status" value="1"/>
</dbReference>
<evidence type="ECO:0000259" key="1">
    <source>
        <dbReference type="PROSITE" id="PS51082"/>
    </source>
</evidence>